<dbReference type="InterPro" id="IPR003780">
    <property type="entry name" value="COX15/CtaA_fam"/>
</dbReference>
<dbReference type="GO" id="GO:0016020">
    <property type="term" value="C:membrane"/>
    <property type="evidence" value="ECO:0007669"/>
    <property type="project" value="UniProtKB-SubCell"/>
</dbReference>
<keyword evidence="6" id="KW-0560">Oxidoreductase</keyword>
<feature type="transmembrane region" description="Helical" evidence="12">
    <location>
        <begin position="322"/>
        <end position="342"/>
    </location>
</feature>
<comment type="subcellular location">
    <subcellularLocation>
        <location evidence="2">Membrane</location>
        <topology evidence="2">Multi-pass membrane protein</topology>
    </subcellularLocation>
</comment>
<evidence type="ECO:0000256" key="5">
    <source>
        <dbReference type="ARBA" id="ARBA00022989"/>
    </source>
</evidence>
<dbReference type="EMBL" id="JALJEJ010000001">
    <property type="protein sequence ID" value="MCJ8208624.1"/>
    <property type="molecule type" value="Genomic_DNA"/>
</dbReference>
<name>A0A9X1X4R6_9SPHI</name>
<comment type="pathway">
    <text evidence="10">Porphyrin-containing compound metabolism; heme A biosynthesis; heme A from heme O: step 1/1.</text>
</comment>
<feature type="transmembrane region" description="Helical" evidence="12">
    <location>
        <begin position="162"/>
        <end position="183"/>
    </location>
</feature>
<feature type="transmembrane region" description="Helical" evidence="12">
    <location>
        <begin position="263"/>
        <end position="281"/>
    </location>
</feature>
<dbReference type="GO" id="GO:0016653">
    <property type="term" value="F:oxidoreductase activity, acting on NAD(P)H, heme protein as acceptor"/>
    <property type="evidence" value="ECO:0007669"/>
    <property type="project" value="TreeGrafter"/>
</dbReference>
<dbReference type="InterPro" id="IPR023754">
    <property type="entry name" value="HemeA_Synthase_type2"/>
</dbReference>
<protein>
    <submittedName>
        <fullName evidence="13">COX15/CtaA family protein</fullName>
    </submittedName>
</protein>
<evidence type="ECO:0000256" key="7">
    <source>
        <dbReference type="ARBA" id="ARBA00023004"/>
    </source>
</evidence>
<feature type="transmembrane region" description="Helical" evidence="12">
    <location>
        <begin position="20"/>
        <end position="40"/>
    </location>
</feature>
<keyword evidence="9 12" id="KW-0472">Membrane</keyword>
<dbReference type="GO" id="GO:0006784">
    <property type="term" value="P:heme A biosynthetic process"/>
    <property type="evidence" value="ECO:0007669"/>
    <property type="project" value="InterPro"/>
</dbReference>
<dbReference type="Proteomes" id="UP001139450">
    <property type="component" value="Unassembled WGS sequence"/>
</dbReference>
<evidence type="ECO:0000256" key="9">
    <source>
        <dbReference type="ARBA" id="ARBA00023136"/>
    </source>
</evidence>
<evidence type="ECO:0000256" key="8">
    <source>
        <dbReference type="ARBA" id="ARBA00023133"/>
    </source>
</evidence>
<evidence type="ECO:0000313" key="14">
    <source>
        <dbReference type="Proteomes" id="UP001139450"/>
    </source>
</evidence>
<accession>A0A9X1X4R6</accession>
<keyword evidence="8" id="KW-0350">Heme biosynthesis</keyword>
<keyword evidence="7" id="KW-0408">Iron</keyword>
<dbReference type="GO" id="GO:0046872">
    <property type="term" value="F:metal ion binding"/>
    <property type="evidence" value="ECO:0007669"/>
    <property type="project" value="UniProtKB-KW"/>
</dbReference>
<dbReference type="PANTHER" id="PTHR23289:SF2">
    <property type="entry name" value="CYTOCHROME C OXIDASE ASSEMBLY PROTEIN COX15 HOMOLOG"/>
    <property type="match status" value="1"/>
</dbReference>
<feature type="transmembrane region" description="Helical" evidence="12">
    <location>
        <begin position="293"/>
        <end position="316"/>
    </location>
</feature>
<evidence type="ECO:0000256" key="2">
    <source>
        <dbReference type="ARBA" id="ARBA00004141"/>
    </source>
</evidence>
<dbReference type="AlphaFoldDB" id="A0A9X1X4R6"/>
<comment type="caution">
    <text evidence="13">The sequence shown here is derived from an EMBL/GenBank/DDBJ whole genome shotgun (WGS) entry which is preliminary data.</text>
</comment>
<keyword evidence="4" id="KW-0479">Metal-binding</keyword>
<sequence>MIKRRYRSNSEKGRRAVNTWLIAGAAMLAIQIVLGGITRLTGSGLSITEWKPLLGALPPLNEQSWQNSFHQYQQIAQFKKINYQFTLTDYKHIFLWEWLHREWARLIALVFALPFLLFVVRGWINRRLGINLFILFLLGALQGLIGWVMVKTGLNDTATTVNPVALAVHFISAMLLFSYLVVITTRRFNLRSGAGTRSLRTQNLNSLLLILLFVQLVFGALMSGSHAALYAPTWPAINGQWIPWEAMTQASQTKPLNPFVIQFVHRGLAYLIAILVLISFFTQRKSGGDKKTALIHALPLALVTIQVALGVLTLLNSPSGQLIYYAALHQLTAILLLASILVNQSLSVGKRTISTVKLNRYRQLS</sequence>
<feature type="transmembrane region" description="Helical" evidence="12">
    <location>
        <begin position="204"/>
        <end position="222"/>
    </location>
</feature>
<dbReference type="RefSeq" id="WP_245128453.1">
    <property type="nucleotide sequence ID" value="NZ_JALJEJ010000001.1"/>
</dbReference>
<reference evidence="13" key="1">
    <citation type="submission" date="2022-04" db="EMBL/GenBank/DDBJ databases">
        <title>Mucilaginibacter sp. RS28 isolated from freshwater.</title>
        <authorList>
            <person name="Ko S.-R."/>
        </authorList>
    </citation>
    <scope>NUCLEOTIDE SEQUENCE</scope>
    <source>
        <strain evidence="13">RS28</strain>
    </source>
</reference>
<evidence type="ECO:0000256" key="1">
    <source>
        <dbReference type="ARBA" id="ARBA00001970"/>
    </source>
</evidence>
<evidence type="ECO:0000313" key="13">
    <source>
        <dbReference type="EMBL" id="MCJ8208624.1"/>
    </source>
</evidence>
<keyword evidence="14" id="KW-1185">Reference proteome</keyword>
<dbReference type="PANTHER" id="PTHR23289">
    <property type="entry name" value="CYTOCHROME C OXIDASE ASSEMBLY PROTEIN COX15"/>
    <property type="match status" value="1"/>
</dbReference>
<evidence type="ECO:0000256" key="10">
    <source>
        <dbReference type="ARBA" id="ARBA00044501"/>
    </source>
</evidence>
<keyword evidence="3 12" id="KW-0812">Transmembrane</keyword>
<comment type="catalytic activity">
    <reaction evidence="11">
        <text>Fe(II)-heme o + 2 A + H2O = Fe(II)-heme a + 2 AH2</text>
        <dbReference type="Rhea" id="RHEA:63388"/>
        <dbReference type="ChEBI" id="CHEBI:13193"/>
        <dbReference type="ChEBI" id="CHEBI:15377"/>
        <dbReference type="ChEBI" id="CHEBI:17499"/>
        <dbReference type="ChEBI" id="CHEBI:60530"/>
        <dbReference type="ChEBI" id="CHEBI:61715"/>
        <dbReference type="EC" id="1.17.99.9"/>
    </reaction>
    <physiologicalReaction direction="left-to-right" evidence="11">
        <dbReference type="Rhea" id="RHEA:63389"/>
    </physiologicalReaction>
</comment>
<feature type="transmembrane region" description="Helical" evidence="12">
    <location>
        <begin position="132"/>
        <end position="150"/>
    </location>
</feature>
<keyword evidence="5 12" id="KW-1133">Transmembrane helix</keyword>
<dbReference type="Pfam" id="PF02628">
    <property type="entry name" value="COX15-CtaA"/>
    <property type="match status" value="1"/>
</dbReference>
<evidence type="ECO:0000256" key="11">
    <source>
        <dbReference type="ARBA" id="ARBA00048044"/>
    </source>
</evidence>
<organism evidence="13 14">
    <name type="scientific">Mucilaginibacter straminoryzae</name>
    <dbReference type="NCBI Taxonomy" id="2932774"/>
    <lineage>
        <taxon>Bacteria</taxon>
        <taxon>Pseudomonadati</taxon>
        <taxon>Bacteroidota</taxon>
        <taxon>Sphingobacteriia</taxon>
        <taxon>Sphingobacteriales</taxon>
        <taxon>Sphingobacteriaceae</taxon>
        <taxon>Mucilaginibacter</taxon>
    </lineage>
</organism>
<evidence type="ECO:0000256" key="3">
    <source>
        <dbReference type="ARBA" id="ARBA00022692"/>
    </source>
</evidence>
<evidence type="ECO:0000256" key="6">
    <source>
        <dbReference type="ARBA" id="ARBA00023002"/>
    </source>
</evidence>
<proteinExistence type="predicted"/>
<evidence type="ECO:0000256" key="12">
    <source>
        <dbReference type="SAM" id="Phobius"/>
    </source>
</evidence>
<dbReference type="GO" id="GO:0120547">
    <property type="term" value="F:heme A synthase activity"/>
    <property type="evidence" value="ECO:0007669"/>
    <property type="project" value="UniProtKB-EC"/>
</dbReference>
<gene>
    <name evidence="13" type="ORF">MUY27_02815</name>
</gene>
<comment type="cofactor">
    <cofactor evidence="1">
        <name>heme b</name>
        <dbReference type="ChEBI" id="CHEBI:60344"/>
    </cofactor>
</comment>
<evidence type="ECO:0000256" key="4">
    <source>
        <dbReference type="ARBA" id="ARBA00022723"/>
    </source>
</evidence>
<feature type="transmembrane region" description="Helical" evidence="12">
    <location>
        <begin position="103"/>
        <end position="120"/>
    </location>
</feature>